<keyword evidence="3 10" id="KW-0067">ATP-binding</keyword>
<evidence type="ECO:0000313" key="11">
    <source>
        <dbReference type="Proteomes" id="UP000001505"/>
    </source>
</evidence>
<dbReference type="STRING" id="716544.wcw_0242"/>
<keyword evidence="6" id="KW-0175">Coiled coil</keyword>
<dbReference type="GO" id="GO:0016887">
    <property type="term" value="F:ATP hydrolysis activity"/>
    <property type="evidence" value="ECO:0007669"/>
    <property type="project" value="InterPro"/>
</dbReference>
<dbReference type="InterPro" id="IPR004176">
    <property type="entry name" value="Clp_R_N"/>
</dbReference>
<dbReference type="Gene3D" id="1.10.1780.10">
    <property type="entry name" value="Clp, N-terminal domain"/>
    <property type="match status" value="1"/>
</dbReference>
<evidence type="ECO:0000256" key="7">
    <source>
        <dbReference type="SAM" id="MobiDB-lite"/>
    </source>
</evidence>
<feature type="compositionally biased region" description="Gly residues" evidence="7">
    <location>
        <begin position="163"/>
        <end position="174"/>
    </location>
</feature>
<keyword evidence="4" id="KW-0143">Chaperone</keyword>
<dbReference type="InterPro" id="IPR036628">
    <property type="entry name" value="Clp_N_dom_sf"/>
</dbReference>
<evidence type="ECO:0000259" key="8">
    <source>
        <dbReference type="PROSITE" id="PS50151"/>
    </source>
</evidence>
<dbReference type="InterPro" id="IPR003959">
    <property type="entry name" value="ATPase_AAA_core"/>
</dbReference>
<sequence length="871" mass="97634">MFDKFTNRAKQVIKLAKKEAQRLNHNYLGTEHVLLGLLKLGQGVAVNVLRNLNIDFETVRSEVEKLVGFGPEIQVYGDPALTGKVKKVFEYANDEAANLNHNYVGTEHLLLGLLKQTDGVAAQVLENLNVNLNEVRKEVLKELETFNLQLPPIGQQPPPPGQQGQGPAGIGPGGRPFEKGVSSSDKMPALRAYGYDLTEMTREGEMDPVIGRIEEVERLILILCRRRKNNPVLIGEAGVGKTAIVEGLAQAIVRGDVPDNLRNKRLITLDLALMIAGTKYRGQFEERIKAVMEEIRKNGNVLLFIDELHTIVGAGAAEGAIDASNILKPALSRGEIQCIGATTIDEYRKHIEKDAALERRFQKVMVAPASVDETYEILKGLKGKYEEHHKCVYTPESLKAAAVLSDRYLHGRFLPDKAIDLLDEAGAKMRISMMNQPQEINRIESDIEEVRIAKEEAIGKQEYEKAAGLRDQEKMLREQLQKIRAEWEVNKEEHQVVVEDDDIAAVVARQTGVPLNRLTEGETEKVLHMEELLTQGLVGQDDAVKTICRAIRRSRAQIKDPNRPIGAFMFLGPTGVGKTLLARLIATHLFGGEDALIQVDMSEYMEKFAVSRMTGSPPGYVGHEEGGQLTEQVRQRPYSVVLFDEIEKAHPDVMDLLLQILEDGRLTDSFGRKVDFRNTVIIMTSNLGADLIKKSTEVGFAATNGAMDYDHIKEKIEGAVQKHFKPEFINRLNDMVIFHPLDREHLIEVIDLEIAKLQKRLEEREVFIHLDESAKDFLVDKGFQPEMGARPLRRTIEQYLEDPLAEILLAHPHDGRRCLVTVEDKALKFVDEEIFPYSKSKKHKKDQKDKGNEAGSEEGRKQVEESEAGKS</sequence>
<keyword evidence="10" id="KW-0645">Protease</keyword>
<dbReference type="GO" id="GO:0008233">
    <property type="term" value="F:peptidase activity"/>
    <property type="evidence" value="ECO:0007669"/>
    <property type="project" value="UniProtKB-KW"/>
</dbReference>
<dbReference type="InterPro" id="IPR001943">
    <property type="entry name" value="UVR_dom"/>
</dbReference>
<dbReference type="OrthoDB" id="9803641at2"/>
<dbReference type="InterPro" id="IPR019489">
    <property type="entry name" value="Clp_ATPase_C"/>
</dbReference>
<dbReference type="Pfam" id="PF02861">
    <property type="entry name" value="Clp_N"/>
    <property type="match status" value="1"/>
</dbReference>
<evidence type="ECO:0000256" key="4">
    <source>
        <dbReference type="ARBA" id="ARBA00023186"/>
    </source>
</evidence>
<dbReference type="SUPFAM" id="SSF52540">
    <property type="entry name" value="P-loop containing nucleoside triphosphate hydrolases"/>
    <property type="match status" value="2"/>
</dbReference>
<dbReference type="SUPFAM" id="SSF81923">
    <property type="entry name" value="Double Clp-N motif"/>
    <property type="match status" value="1"/>
</dbReference>
<dbReference type="InterPro" id="IPR003593">
    <property type="entry name" value="AAA+_ATPase"/>
</dbReference>
<dbReference type="AlphaFoldDB" id="D6YU06"/>
<organism evidence="10 11">
    <name type="scientific">Waddlia chondrophila (strain ATCC VR-1470 / WSU 86-1044)</name>
    <dbReference type="NCBI Taxonomy" id="716544"/>
    <lineage>
        <taxon>Bacteria</taxon>
        <taxon>Pseudomonadati</taxon>
        <taxon>Chlamydiota</taxon>
        <taxon>Chlamydiia</taxon>
        <taxon>Parachlamydiales</taxon>
        <taxon>Waddliaceae</taxon>
        <taxon>Waddlia</taxon>
    </lineage>
</organism>
<proteinExistence type="predicted"/>
<dbReference type="CDD" id="cd19499">
    <property type="entry name" value="RecA-like_ClpB_Hsp104-like"/>
    <property type="match status" value="1"/>
</dbReference>
<dbReference type="InterPro" id="IPR050130">
    <property type="entry name" value="ClpA_ClpB"/>
</dbReference>
<dbReference type="SMART" id="SM00382">
    <property type="entry name" value="AAA"/>
    <property type="match status" value="2"/>
</dbReference>
<dbReference type="Pfam" id="PF17871">
    <property type="entry name" value="AAA_lid_9"/>
    <property type="match status" value="1"/>
</dbReference>
<dbReference type="InterPro" id="IPR001270">
    <property type="entry name" value="ClpA/B"/>
</dbReference>
<dbReference type="PANTHER" id="PTHR11638:SF18">
    <property type="entry name" value="HEAT SHOCK PROTEIN 104"/>
    <property type="match status" value="1"/>
</dbReference>
<dbReference type="Pfam" id="PF00004">
    <property type="entry name" value="AAA"/>
    <property type="match status" value="1"/>
</dbReference>
<dbReference type="Gene3D" id="4.10.860.10">
    <property type="entry name" value="UVR domain"/>
    <property type="match status" value="1"/>
</dbReference>
<dbReference type="Gene3D" id="1.10.8.60">
    <property type="match status" value="2"/>
</dbReference>
<dbReference type="eggNOG" id="COG0542">
    <property type="taxonomic scope" value="Bacteria"/>
</dbReference>
<dbReference type="KEGG" id="wch:wcw_0242"/>
<dbReference type="SMART" id="SM01086">
    <property type="entry name" value="ClpB_D2-small"/>
    <property type="match status" value="1"/>
</dbReference>
<dbReference type="EMBL" id="CP001928">
    <property type="protein sequence ID" value="ADI37617.1"/>
    <property type="molecule type" value="Genomic_DNA"/>
</dbReference>
<feature type="region of interest" description="Disordered" evidence="7">
    <location>
        <begin position="150"/>
        <end position="184"/>
    </location>
</feature>
<feature type="compositionally biased region" description="Basic and acidic residues" evidence="7">
    <location>
        <begin position="846"/>
        <end position="871"/>
    </location>
</feature>
<gene>
    <name evidence="10" type="primary">clpC</name>
    <name evidence="10" type="ordered locus">wcw_0242</name>
</gene>
<keyword evidence="2" id="KW-0547">Nucleotide-binding</keyword>
<dbReference type="GO" id="GO:0005737">
    <property type="term" value="C:cytoplasm"/>
    <property type="evidence" value="ECO:0007669"/>
    <property type="project" value="TreeGrafter"/>
</dbReference>
<protein>
    <submittedName>
        <fullName evidence="10">ATP-dependent Clp protease ATP-binding subunit clpC</fullName>
    </submittedName>
</protein>
<evidence type="ECO:0000256" key="6">
    <source>
        <dbReference type="SAM" id="Coils"/>
    </source>
</evidence>
<keyword evidence="11" id="KW-1185">Reference proteome</keyword>
<evidence type="ECO:0000313" key="10">
    <source>
        <dbReference type="EMBL" id="ADI37617.1"/>
    </source>
</evidence>
<dbReference type="Gene3D" id="3.40.50.300">
    <property type="entry name" value="P-loop containing nucleotide triphosphate hydrolases"/>
    <property type="match status" value="2"/>
</dbReference>
<dbReference type="GO" id="GO:0034605">
    <property type="term" value="P:cellular response to heat"/>
    <property type="evidence" value="ECO:0007669"/>
    <property type="project" value="TreeGrafter"/>
</dbReference>
<dbReference type="RefSeq" id="WP_013181345.1">
    <property type="nucleotide sequence ID" value="NC_014225.1"/>
</dbReference>
<dbReference type="InterPro" id="IPR041546">
    <property type="entry name" value="ClpA/ClpB_AAA_lid"/>
</dbReference>
<dbReference type="Pfam" id="PF07724">
    <property type="entry name" value="AAA_2"/>
    <property type="match status" value="1"/>
</dbReference>
<dbReference type="HOGENOM" id="CLU_005070_4_1_0"/>
<dbReference type="PANTHER" id="PTHR11638">
    <property type="entry name" value="ATP-DEPENDENT CLP PROTEASE"/>
    <property type="match status" value="1"/>
</dbReference>
<dbReference type="PROSITE" id="PS51903">
    <property type="entry name" value="CLP_R"/>
    <property type="match status" value="1"/>
</dbReference>
<dbReference type="FunFam" id="3.40.50.300:FF:000025">
    <property type="entry name" value="ATP-dependent Clp protease subunit"/>
    <property type="match status" value="1"/>
</dbReference>
<feature type="domain" description="UVR" evidence="8">
    <location>
        <begin position="444"/>
        <end position="479"/>
    </location>
</feature>
<evidence type="ECO:0000256" key="3">
    <source>
        <dbReference type="ARBA" id="ARBA00022840"/>
    </source>
</evidence>
<dbReference type="GO" id="GO:0005524">
    <property type="term" value="F:ATP binding"/>
    <property type="evidence" value="ECO:0007669"/>
    <property type="project" value="UniProtKB-KW"/>
</dbReference>
<dbReference type="FunFam" id="3.40.50.300:FF:000010">
    <property type="entry name" value="Chaperone clpB 1, putative"/>
    <property type="match status" value="1"/>
</dbReference>
<dbReference type="PRINTS" id="PR00300">
    <property type="entry name" value="CLPPROTEASEA"/>
</dbReference>
<evidence type="ECO:0000256" key="2">
    <source>
        <dbReference type="ARBA" id="ARBA00022741"/>
    </source>
</evidence>
<feature type="domain" description="Clp R" evidence="9">
    <location>
        <begin position="2"/>
        <end position="145"/>
    </location>
</feature>
<dbReference type="PROSITE" id="PS50151">
    <property type="entry name" value="UVR"/>
    <property type="match status" value="1"/>
</dbReference>
<dbReference type="Pfam" id="PF10431">
    <property type="entry name" value="ClpB_D2-small"/>
    <property type="match status" value="1"/>
</dbReference>
<dbReference type="GO" id="GO:0006508">
    <property type="term" value="P:proteolysis"/>
    <property type="evidence" value="ECO:0007669"/>
    <property type="project" value="UniProtKB-KW"/>
</dbReference>
<keyword evidence="10" id="KW-0378">Hydrolase</keyword>
<reference evidence="10 11" key="1">
    <citation type="journal article" date="2010" name="PLoS ONE">
        <title>The Waddlia genome: a window into chlamydial biology.</title>
        <authorList>
            <person name="Bertelli C."/>
            <person name="Collyn F."/>
            <person name="Croxatto A."/>
            <person name="Ruckert C."/>
            <person name="Polkinghorne A."/>
            <person name="Kebbi-Beghdadi C."/>
            <person name="Goesmann A."/>
            <person name="Vaughan L."/>
            <person name="Greub G."/>
        </authorList>
    </citation>
    <scope>NUCLEOTIDE SEQUENCE [LARGE SCALE GENOMIC DNA]</scope>
    <source>
        <strain evidence="11">ATCC VR-1470 / WSU 86-1044</strain>
    </source>
</reference>
<dbReference type="InterPro" id="IPR027417">
    <property type="entry name" value="P-loop_NTPase"/>
</dbReference>
<feature type="region of interest" description="Disordered" evidence="7">
    <location>
        <begin position="839"/>
        <end position="871"/>
    </location>
</feature>
<evidence type="ECO:0000259" key="9">
    <source>
        <dbReference type="PROSITE" id="PS51903"/>
    </source>
</evidence>
<dbReference type="PROSITE" id="PS00870">
    <property type="entry name" value="CLPAB_1"/>
    <property type="match status" value="1"/>
</dbReference>
<feature type="coiled-coil region" evidence="6">
    <location>
        <begin position="440"/>
        <end position="486"/>
    </location>
</feature>
<name>D6YU06_WADCW</name>
<dbReference type="Proteomes" id="UP000001505">
    <property type="component" value="Chromosome"/>
</dbReference>
<accession>D6YU06</accession>
<evidence type="ECO:0000256" key="5">
    <source>
        <dbReference type="PROSITE-ProRule" id="PRU01251"/>
    </source>
</evidence>
<evidence type="ECO:0000256" key="1">
    <source>
        <dbReference type="ARBA" id="ARBA00022737"/>
    </source>
</evidence>
<dbReference type="InterPro" id="IPR018368">
    <property type="entry name" value="ClpA/B_CS1"/>
</dbReference>
<dbReference type="CDD" id="cd00009">
    <property type="entry name" value="AAA"/>
    <property type="match status" value="1"/>
</dbReference>
<keyword evidence="1 5" id="KW-0677">Repeat</keyword>